<dbReference type="InterPro" id="IPR013120">
    <property type="entry name" value="FAR_NAD-bd"/>
</dbReference>
<dbReference type="Pfam" id="PF00550">
    <property type="entry name" value="PP-binding"/>
    <property type="match status" value="1"/>
</dbReference>
<dbReference type="EMBL" id="MOBL01000014">
    <property type="protein sequence ID" value="RON32749.1"/>
    <property type="molecule type" value="Genomic_DNA"/>
</dbReference>
<evidence type="ECO:0000256" key="1">
    <source>
        <dbReference type="ARBA" id="ARBA00022450"/>
    </source>
</evidence>
<dbReference type="PANTHER" id="PTHR44845:SF6">
    <property type="entry name" value="BETA-ALANINE-ACTIVATING ENZYME"/>
    <property type="match status" value="1"/>
</dbReference>
<dbReference type="Gene3D" id="3.40.50.720">
    <property type="entry name" value="NAD(P)-binding Rossmann-like Domain"/>
    <property type="match status" value="1"/>
</dbReference>
<reference evidence="4 5" key="1">
    <citation type="submission" date="2016-10" db="EMBL/GenBank/DDBJ databases">
        <title>Comparative genome analysis of multiple Pseudomonas spp. focuses on biocontrol and plant growth promoting traits.</title>
        <authorList>
            <person name="Tao X.-Y."/>
            <person name="Taylor C.G."/>
        </authorList>
    </citation>
    <scope>NUCLEOTIDE SEQUENCE [LARGE SCALE GENOMIC DNA]</scope>
    <source>
        <strain evidence="4 5">94G2</strain>
    </source>
</reference>
<dbReference type="PROSITE" id="PS50075">
    <property type="entry name" value="CARRIER"/>
    <property type="match status" value="1"/>
</dbReference>
<sequence length="990" mass="108607">MSGAPLSTAFGFDVELSCDVLEMVLQSHSTTPDHIAVVSGTERVSYRHLMLMASHNAASLEEAGLQAGECLLCGVDAGVELSVVWLSAMMVGAVLIPIDLSWPANRMAAVLASTRARFVYVPRGEAPRPELCGLTCLEVSTDCDDATLPPRTSRSSANTNLYGFFTSGTTGTPKCALNHHAGVANRFRYMSRYFGDGHVVYQNSAPLFDSSIWQLLWPLTSGGTTIIPYRRELWDLDCVVEHIRRHQVTMTDFVPSLFKVLVRALEQGAICPSHLQSLQYVLIGGEAIDPVSVHSFRRILPGVHIINTYGHTEASIGMVFHQVRDTDAGAIPLGRPIDNTYVRIVGPQLEVLPDGIVGEVVVGGICVGNGYLNEPELTEKSFVPNLFPDVPGAFVYRTGDRARVREDGLLEFHGRHDHQVKVRGVRIELDEVNARFREAFVQVRDAAAVVVNAAQGDATLALAYTAERAIDVCELRKELGRLMPLTHIPQYFLHLQALPVSPNGKLDYTAIAAAFIGSWQFFQPPTPAVSTQDQLLECFRQVLLSDCFCQDSNFFEWGGDSLAAVSLKVLIGARFNRTLALQTLYRHPTPLSLGAALFDGNAGTKAIEMAPLYSHTLRPWGQSQRRIQEILLTGATGFVGIHILERLLTSTALRVTVLLRGDTLESAQARLMSIYANAFTGRVLDTTRLKAVLGDLRSPCIGLDPQEWIQLTESVDEVIHSAAEVNFLSEPSHLYAANVQGTAELIRFCNESTFKRLHHVSSLAARCSLDGQVGVTGAELDEHARSNGINGYGYTKYLADRLILDAQAQGMRAKIYRIDDVLPSVSMGYSHKKSLVHLLLKLCLRLGQVPAGYGYIGLLPADRLANWICHFVAAPEAFDLLAQQVDVTAIEFVTFEALVAHCANRLGMSVSVVDHRDFVAQISERADCESMLIAGILAADTSKRVLFTDPSDVNLRKSSRQRLGLTQYQELMVTLSEFEPFVERLAGELV</sequence>
<dbReference type="InterPro" id="IPR042099">
    <property type="entry name" value="ANL_N_sf"/>
</dbReference>
<evidence type="ECO:0000259" key="3">
    <source>
        <dbReference type="PROSITE" id="PS50075"/>
    </source>
</evidence>
<dbReference type="InterPro" id="IPR045851">
    <property type="entry name" value="AMP-bd_C_sf"/>
</dbReference>
<dbReference type="Pfam" id="PF07993">
    <property type="entry name" value="NAD_binding_4"/>
    <property type="match status" value="1"/>
</dbReference>
<evidence type="ECO:0000313" key="5">
    <source>
        <dbReference type="Proteomes" id="UP000283260"/>
    </source>
</evidence>
<dbReference type="RefSeq" id="WP_123497803.1">
    <property type="nucleotide sequence ID" value="NZ_MOBL01000014.1"/>
</dbReference>
<evidence type="ECO:0000256" key="2">
    <source>
        <dbReference type="ARBA" id="ARBA00022553"/>
    </source>
</evidence>
<feature type="domain" description="Carrier" evidence="3">
    <location>
        <begin position="526"/>
        <end position="601"/>
    </location>
</feature>
<dbReference type="Gene3D" id="3.30.300.30">
    <property type="match status" value="1"/>
</dbReference>
<organism evidence="4 5">
    <name type="scientific">Pseudomonas frederiksbergensis</name>
    <dbReference type="NCBI Taxonomy" id="104087"/>
    <lineage>
        <taxon>Bacteria</taxon>
        <taxon>Pseudomonadati</taxon>
        <taxon>Pseudomonadota</taxon>
        <taxon>Gammaproteobacteria</taxon>
        <taxon>Pseudomonadales</taxon>
        <taxon>Pseudomonadaceae</taxon>
        <taxon>Pseudomonas</taxon>
    </lineage>
</organism>
<evidence type="ECO:0000313" key="4">
    <source>
        <dbReference type="EMBL" id="RON32749.1"/>
    </source>
</evidence>
<dbReference type="AlphaFoldDB" id="A0A423J502"/>
<dbReference type="SUPFAM" id="SSF56801">
    <property type="entry name" value="Acetyl-CoA synthetase-like"/>
    <property type="match status" value="1"/>
</dbReference>
<keyword evidence="2" id="KW-0597">Phosphoprotein</keyword>
<dbReference type="Gene3D" id="1.10.1200.10">
    <property type="entry name" value="ACP-like"/>
    <property type="match status" value="1"/>
</dbReference>
<dbReference type="Pfam" id="PF00501">
    <property type="entry name" value="AMP-binding"/>
    <property type="match status" value="1"/>
</dbReference>
<name>A0A423J502_9PSED</name>
<dbReference type="InterPro" id="IPR036291">
    <property type="entry name" value="NAD(P)-bd_dom_sf"/>
</dbReference>
<proteinExistence type="predicted"/>
<dbReference type="InterPro" id="IPR000873">
    <property type="entry name" value="AMP-dep_synth/lig_dom"/>
</dbReference>
<dbReference type="InterPro" id="IPR009081">
    <property type="entry name" value="PP-bd_ACP"/>
</dbReference>
<dbReference type="Proteomes" id="UP000283260">
    <property type="component" value="Unassembled WGS sequence"/>
</dbReference>
<accession>A0A423J502</accession>
<protein>
    <recommendedName>
        <fullName evidence="3">Carrier domain-containing protein</fullName>
    </recommendedName>
</protein>
<dbReference type="InterPro" id="IPR036736">
    <property type="entry name" value="ACP-like_sf"/>
</dbReference>
<dbReference type="SUPFAM" id="SSF51735">
    <property type="entry name" value="NAD(P)-binding Rossmann-fold domains"/>
    <property type="match status" value="1"/>
</dbReference>
<dbReference type="PANTHER" id="PTHR44845">
    <property type="entry name" value="CARRIER DOMAIN-CONTAINING PROTEIN"/>
    <property type="match status" value="1"/>
</dbReference>
<dbReference type="SUPFAM" id="SSF47336">
    <property type="entry name" value="ACP-like"/>
    <property type="match status" value="1"/>
</dbReference>
<keyword evidence="1" id="KW-0596">Phosphopantetheine</keyword>
<comment type="caution">
    <text evidence="4">The sequence shown here is derived from an EMBL/GenBank/DDBJ whole genome shotgun (WGS) entry which is preliminary data.</text>
</comment>
<dbReference type="Gene3D" id="3.40.50.12780">
    <property type="entry name" value="N-terminal domain of ligase-like"/>
    <property type="match status" value="1"/>
</dbReference>
<gene>
    <name evidence="4" type="ORF">BK661_14780</name>
</gene>